<proteinExistence type="predicted"/>
<dbReference type="InterPro" id="IPR042070">
    <property type="entry name" value="PucR_C-HTH_sf"/>
</dbReference>
<dbReference type="EMBL" id="AZGK01000016">
    <property type="protein sequence ID" value="KRM45468.1"/>
    <property type="molecule type" value="Genomic_DNA"/>
</dbReference>
<organism evidence="3 4">
    <name type="scientific">Lentilactobacillus parabuchneri DSM 5707 = NBRC 107865</name>
    <dbReference type="NCBI Taxonomy" id="1423784"/>
    <lineage>
        <taxon>Bacteria</taxon>
        <taxon>Bacillati</taxon>
        <taxon>Bacillota</taxon>
        <taxon>Bacilli</taxon>
        <taxon>Lactobacillales</taxon>
        <taxon>Lactobacillaceae</taxon>
        <taxon>Lentilactobacillus</taxon>
    </lineage>
</organism>
<dbReference type="InterPro" id="IPR051448">
    <property type="entry name" value="CdaR-like_regulators"/>
</dbReference>
<dbReference type="InterPro" id="IPR012914">
    <property type="entry name" value="PucR_dom"/>
</dbReference>
<feature type="domain" description="Purine catabolism PurC-like" evidence="1">
    <location>
        <begin position="25"/>
        <end position="125"/>
    </location>
</feature>
<evidence type="ECO:0000313" key="4">
    <source>
        <dbReference type="Proteomes" id="UP000051957"/>
    </source>
</evidence>
<dbReference type="Gene3D" id="1.10.10.2840">
    <property type="entry name" value="PucR C-terminal helix-turn-helix domain"/>
    <property type="match status" value="1"/>
</dbReference>
<dbReference type="AlphaFoldDB" id="A0A0R1Z358"/>
<dbReference type="Proteomes" id="UP000051957">
    <property type="component" value="Unassembled WGS sequence"/>
</dbReference>
<evidence type="ECO:0000313" key="3">
    <source>
        <dbReference type="EMBL" id="KRM45468.1"/>
    </source>
</evidence>
<dbReference type="PANTHER" id="PTHR33744">
    <property type="entry name" value="CARBOHYDRATE DIACID REGULATOR"/>
    <property type="match status" value="1"/>
</dbReference>
<dbReference type="InterPro" id="IPR025736">
    <property type="entry name" value="PucR_C-HTH_dom"/>
</dbReference>
<sequence length="394" mass="45538">MIDLEEIITKEKKRIVQVNKVPLNNRKVNAITIMDSGTVDGWAKNGEIVITSSRMMPEDMGVAKQLLAQLVEKGVVALMVKPYSPDGTGEFPQVLIDYGNQLNFPLFKIEPSATYIQILNDINALLLENRRINKMADLDLDYLLKSNSASDKDFDFVSGLKDINLYELNVRVTKIVLGETPKPGERLSIQFDLVNQIQAFFDRVQREGRIKTYFILESSNGATAISFFSNDQVELPPHDRTPYTRLIHNVHIPRFIIYEGVSNAYPAKKIHRCYIEASFGVEIAQTLDWSDRPVFYRDVGLWKLVQKLSRAQDSRLYPIEMDQILEDDEMFETVKEFFRQNESIKKASQAMFTHPNTIRYRLTMIYKQTGLDYRLTNDKFLIYIAFIKKLLNRN</sequence>
<dbReference type="RefSeq" id="WP_057910178.1">
    <property type="nucleotide sequence ID" value="NZ_AZGK01000016.1"/>
</dbReference>
<dbReference type="Pfam" id="PF07905">
    <property type="entry name" value="PucR"/>
    <property type="match status" value="1"/>
</dbReference>
<feature type="domain" description="PucR C-terminal helix-turn-helix" evidence="2">
    <location>
        <begin position="331"/>
        <end position="386"/>
    </location>
</feature>
<dbReference type="Pfam" id="PF13556">
    <property type="entry name" value="HTH_30"/>
    <property type="match status" value="1"/>
</dbReference>
<protein>
    <submittedName>
        <fullName evidence="3">Transcriptional regulator CdaR</fullName>
    </submittedName>
</protein>
<reference evidence="3 4" key="1">
    <citation type="journal article" date="2015" name="Genome Announc.">
        <title>Expanding the biotechnology potential of lactobacilli through comparative genomics of 213 strains and associated genera.</title>
        <authorList>
            <person name="Sun Z."/>
            <person name="Harris H.M."/>
            <person name="McCann A."/>
            <person name="Guo C."/>
            <person name="Argimon S."/>
            <person name="Zhang W."/>
            <person name="Yang X."/>
            <person name="Jeffery I.B."/>
            <person name="Cooney J.C."/>
            <person name="Kagawa T.F."/>
            <person name="Liu W."/>
            <person name="Song Y."/>
            <person name="Salvetti E."/>
            <person name="Wrobel A."/>
            <person name="Rasinkangas P."/>
            <person name="Parkhill J."/>
            <person name="Rea M.C."/>
            <person name="O'Sullivan O."/>
            <person name="Ritari J."/>
            <person name="Douillard F.P."/>
            <person name="Paul Ross R."/>
            <person name="Yang R."/>
            <person name="Briner A.E."/>
            <person name="Felis G.E."/>
            <person name="de Vos W.M."/>
            <person name="Barrangou R."/>
            <person name="Klaenhammer T.R."/>
            <person name="Caufield P.W."/>
            <person name="Cui Y."/>
            <person name="Zhang H."/>
            <person name="O'Toole P.W."/>
        </authorList>
    </citation>
    <scope>NUCLEOTIDE SEQUENCE [LARGE SCALE GENOMIC DNA]</scope>
    <source>
        <strain evidence="3 4">DSM 5707</strain>
    </source>
</reference>
<name>A0A0R1Z358_9LACO</name>
<evidence type="ECO:0000259" key="1">
    <source>
        <dbReference type="Pfam" id="PF07905"/>
    </source>
</evidence>
<dbReference type="GeneID" id="69802582"/>
<evidence type="ECO:0000259" key="2">
    <source>
        <dbReference type="Pfam" id="PF13556"/>
    </source>
</evidence>
<dbReference type="PANTHER" id="PTHR33744:SF15">
    <property type="entry name" value="CARBOHYDRATE DIACID REGULATOR"/>
    <property type="match status" value="1"/>
</dbReference>
<dbReference type="PATRIC" id="fig|1423784.4.peg.822"/>
<gene>
    <name evidence="3" type="ORF">FC51_GL000819</name>
</gene>
<comment type="caution">
    <text evidence="3">The sequence shown here is derived from an EMBL/GenBank/DDBJ whole genome shotgun (WGS) entry which is preliminary data.</text>
</comment>
<accession>A0A0R1Z358</accession>